<gene>
    <name evidence="2" type="ORF">Vau01_119170</name>
</gene>
<dbReference type="InterPro" id="IPR000073">
    <property type="entry name" value="AB_hydrolase_1"/>
</dbReference>
<reference evidence="2" key="1">
    <citation type="submission" date="2021-01" db="EMBL/GenBank/DDBJ databases">
        <title>Whole genome shotgun sequence of Virgisporangium aurantiacum NBRC 16421.</title>
        <authorList>
            <person name="Komaki H."/>
            <person name="Tamura T."/>
        </authorList>
    </citation>
    <scope>NUCLEOTIDE SEQUENCE</scope>
    <source>
        <strain evidence="2">NBRC 16421</strain>
    </source>
</reference>
<dbReference type="Pfam" id="PF12697">
    <property type="entry name" value="Abhydrolase_6"/>
    <property type="match status" value="1"/>
</dbReference>
<evidence type="ECO:0000313" key="3">
    <source>
        <dbReference type="Proteomes" id="UP000612585"/>
    </source>
</evidence>
<dbReference type="SUPFAM" id="SSF53474">
    <property type="entry name" value="alpha/beta-Hydrolases"/>
    <property type="match status" value="1"/>
</dbReference>
<dbReference type="GO" id="GO:0016787">
    <property type="term" value="F:hydrolase activity"/>
    <property type="evidence" value="ECO:0007669"/>
    <property type="project" value="UniProtKB-KW"/>
</dbReference>
<dbReference type="InterPro" id="IPR050471">
    <property type="entry name" value="AB_hydrolase"/>
</dbReference>
<evidence type="ECO:0000313" key="2">
    <source>
        <dbReference type="EMBL" id="GIJ64401.1"/>
    </source>
</evidence>
<protein>
    <submittedName>
        <fullName evidence="2">Hydrolase</fullName>
    </submittedName>
</protein>
<dbReference type="PANTHER" id="PTHR43433">
    <property type="entry name" value="HYDROLASE, ALPHA/BETA FOLD FAMILY PROTEIN"/>
    <property type="match status" value="1"/>
</dbReference>
<dbReference type="PANTHER" id="PTHR43433:SF5">
    <property type="entry name" value="AB HYDROLASE-1 DOMAIN-CONTAINING PROTEIN"/>
    <property type="match status" value="1"/>
</dbReference>
<accession>A0A8J3ZMS0</accession>
<dbReference type="AlphaFoldDB" id="A0A8J3ZMS0"/>
<dbReference type="Gene3D" id="3.40.50.1820">
    <property type="entry name" value="alpha/beta hydrolase"/>
    <property type="match status" value="1"/>
</dbReference>
<comment type="caution">
    <text evidence="2">The sequence shown here is derived from an EMBL/GenBank/DDBJ whole genome shotgun (WGS) entry which is preliminary data.</text>
</comment>
<dbReference type="Proteomes" id="UP000612585">
    <property type="component" value="Unassembled WGS sequence"/>
</dbReference>
<dbReference type="EMBL" id="BOPG01000115">
    <property type="protein sequence ID" value="GIJ64401.1"/>
    <property type="molecule type" value="Genomic_DNA"/>
</dbReference>
<feature type="domain" description="AB hydrolase-1" evidence="1">
    <location>
        <begin position="32"/>
        <end position="266"/>
    </location>
</feature>
<sequence>MGDKSRERAMPAAVVNGVHLEYEVRGDGEPVLLIMGTGARARVWQVFQVPALVAAGYRVVTFDNRGTPPSATPAGPYTVEQLVGDTIGLIEFLDLAPCRIAAVSLGAVVAQELGVARPDLVRGLALMGTRGRNDAARTALNEAERLLTEAGVELPNDYAAVVRAFQMLSPQTLNDDRQASLWIDTFRRFPAEQSSAAAYLPLEDLTDRLDVLRKIRVPTLVLSFADDLITPPALGREVADVIAGSEYVEIAGCGHLGYLERPEAVNGTLIGFFNRL</sequence>
<dbReference type="InterPro" id="IPR029058">
    <property type="entry name" value="AB_hydrolase_fold"/>
</dbReference>
<evidence type="ECO:0000259" key="1">
    <source>
        <dbReference type="Pfam" id="PF12697"/>
    </source>
</evidence>
<organism evidence="2 3">
    <name type="scientific">Virgisporangium aurantiacum</name>
    <dbReference type="NCBI Taxonomy" id="175570"/>
    <lineage>
        <taxon>Bacteria</taxon>
        <taxon>Bacillati</taxon>
        <taxon>Actinomycetota</taxon>
        <taxon>Actinomycetes</taxon>
        <taxon>Micromonosporales</taxon>
        <taxon>Micromonosporaceae</taxon>
        <taxon>Virgisporangium</taxon>
    </lineage>
</organism>
<proteinExistence type="predicted"/>
<keyword evidence="3" id="KW-1185">Reference proteome</keyword>
<name>A0A8J3ZMS0_9ACTN</name>
<keyword evidence="2" id="KW-0378">Hydrolase</keyword>